<keyword evidence="9" id="KW-0812">Transmembrane</keyword>
<dbReference type="AlphaFoldDB" id="A0A5J9TBJ4"/>
<dbReference type="EC" id="2.3.2.27" evidence="2"/>
<evidence type="ECO:0000256" key="7">
    <source>
        <dbReference type="PROSITE-ProRule" id="PRU00175"/>
    </source>
</evidence>
<feature type="non-terminal residue" evidence="11">
    <location>
        <position position="1"/>
    </location>
</feature>
<dbReference type="SMART" id="SM00184">
    <property type="entry name" value="RING"/>
    <property type="match status" value="1"/>
</dbReference>
<evidence type="ECO:0000256" key="5">
    <source>
        <dbReference type="ARBA" id="ARBA00022833"/>
    </source>
</evidence>
<evidence type="ECO:0000256" key="9">
    <source>
        <dbReference type="SAM" id="Phobius"/>
    </source>
</evidence>
<reference evidence="11 12" key="1">
    <citation type="journal article" date="2019" name="Sci. Rep.">
        <title>A high-quality genome of Eragrostis curvula grass provides insights into Poaceae evolution and supports new strategies to enhance forage quality.</title>
        <authorList>
            <person name="Carballo J."/>
            <person name="Santos B.A.C.M."/>
            <person name="Zappacosta D."/>
            <person name="Garbus I."/>
            <person name="Selva J.P."/>
            <person name="Gallo C.A."/>
            <person name="Diaz A."/>
            <person name="Albertini E."/>
            <person name="Caccamo M."/>
            <person name="Echenique V."/>
        </authorList>
    </citation>
    <scope>NUCLEOTIDE SEQUENCE [LARGE SCALE GENOMIC DNA]</scope>
    <source>
        <strain evidence="12">cv. Victoria</strain>
        <tissue evidence="11">Leaf</tissue>
    </source>
</reference>
<keyword evidence="3" id="KW-0479">Metal-binding</keyword>
<accession>A0A5J9TBJ4</accession>
<evidence type="ECO:0000313" key="12">
    <source>
        <dbReference type="Proteomes" id="UP000324897"/>
    </source>
</evidence>
<evidence type="ECO:0000256" key="3">
    <source>
        <dbReference type="ARBA" id="ARBA00022723"/>
    </source>
</evidence>
<proteinExistence type="inferred from homology"/>
<feature type="region of interest" description="Disordered" evidence="8">
    <location>
        <begin position="1"/>
        <end position="40"/>
    </location>
</feature>
<dbReference type="GO" id="GO:0008270">
    <property type="term" value="F:zinc ion binding"/>
    <property type="evidence" value="ECO:0007669"/>
    <property type="project" value="UniProtKB-KW"/>
</dbReference>
<keyword evidence="12" id="KW-1185">Reference proteome</keyword>
<comment type="caution">
    <text evidence="11">The sequence shown here is derived from an EMBL/GenBank/DDBJ whole genome shotgun (WGS) entry which is preliminary data.</text>
</comment>
<dbReference type="Pfam" id="PF13639">
    <property type="entry name" value="zf-RING_2"/>
    <property type="match status" value="1"/>
</dbReference>
<dbReference type="OrthoDB" id="8062037at2759"/>
<evidence type="ECO:0000313" key="11">
    <source>
        <dbReference type="EMBL" id="TVU08679.1"/>
    </source>
</evidence>
<dbReference type="GO" id="GO:0061630">
    <property type="term" value="F:ubiquitin protein ligase activity"/>
    <property type="evidence" value="ECO:0007669"/>
    <property type="project" value="UniProtKB-EC"/>
</dbReference>
<evidence type="ECO:0000256" key="1">
    <source>
        <dbReference type="ARBA" id="ARBA00000900"/>
    </source>
</evidence>
<evidence type="ECO:0000256" key="4">
    <source>
        <dbReference type="ARBA" id="ARBA00022771"/>
    </source>
</evidence>
<dbReference type="InterPro" id="IPR001841">
    <property type="entry name" value="Znf_RING"/>
</dbReference>
<keyword evidence="4 7" id="KW-0863">Zinc-finger</keyword>
<feature type="region of interest" description="Disordered" evidence="8">
    <location>
        <begin position="90"/>
        <end position="118"/>
    </location>
</feature>
<dbReference type="InterPro" id="IPR013083">
    <property type="entry name" value="Znf_RING/FYVE/PHD"/>
</dbReference>
<dbReference type="Proteomes" id="UP000324897">
    <property type="component" value="Chromosome 3"/>
</dbReference>
<dbReference type="PROSITE" id="PS50089">
    <property type="entry name" value="ZF_RING_2"/>
    <property type="match status" value="1"/>
</dbReference>
<dbReference type="PANTHER" id="PTHR14155">
    <property type="entry name" value="RING FINGER DOMAIN-CONTAINING"/>
    <property type="match status" value="1"/>
</dbReference>
<sequence>MSTPGFLIPPPPPRWPVRRSSPPQPWYPTFSPTPADKSSAPPERVIIGIGIGVVASLAVLSLVCRLCQSWSHSQRANPAVAAAAGAASARDPSVAAARPDDDDDCSERRRGSSTAGLPSFTYSQSVKKNLTTVSEEEAATCAVCLGEFRIGETVRLLPACLHLYHVECIDPWLDAHSSCPICRSGTDPAMDPDRLPPV</sequence>
<dbReference type="FunFam" id="3.30.40.10:FF:000984">
    <property type="entry name" value="Putative RING zinc finger domain superfamily protein"/>
    <property type="match status" value="1"/>
</dbReference>
<dbReference type="Gene3D" id="3.30.40.10">
    <property type="entry name" value="Zinc/RING finger domain, C3HC4 (zinc finger)"/>
    <property type="match status" value="1"/>
</dbReference>
<comment type="similarity">
    <text evidence="6">Belongs to the RING-type zinc finger family. ATL subfamily.</text>
</comment>
<feature type="domain" description="RING-type" evidence="10">
    <location>
        <begin position="141"/>
        <end position="183"/>
    </location>
</feature>
<evidence type="ECO:0000256" key="8">
    <source>
        <dbReference type="SAM" id="MobiDB-lite"/>
    </source>
</evidence>
<dbReference type="Gramene" id="TVU08679">
    <property type="protein sequence ID" value="TVU08679"/>
    <property type="gene ID" value="EJB05_42090"/>
</dbReference>
<dbReference type="EMBL" id="RWGY01000039">
    <property type="protein sequence ID" value="TVU08679.1"/>
    <property type="molecule type" value="Genomic_DNA"/>
</dbReference>
<evidence type="ECO:0000256" key="6">
    <source>
        <dbReference type="ARBA" id="ARBA00024209"/>
    </source>
</evidence>
<keyword evidence="9" id="KW-0472">Membrane</keyword>
<organism evidence="11 12">
    <name type="scientific">Eragrostis curvula</name>
    <name type="common">weeping love grass</name>
    <dbReference type="NCBI Taxonomy" id="38414"/>
    <lineage>
        <taxon>Eukaryota</taxon>
        <taxon>Viridiplantae</taxon>
        <taxon>Streptophyta</taxon>
        <taxon>Embryophyta</taxon>
        <taxon>Tracheophyta</taxon>
        <taxon>Spermatophyta</taxon>
        <taxon>Magnoliopsida</taxon>
        <taxon>Liliopsida</taxon>
        <taxon>Poales</taxon>
        <taxon>Poaceae</taxon>
        <taxon>PACMAD clade</taxon>
        <taxon>Chloridoideae</taxon>
        <taxon>Eragrostideae</taxon>
        <taxon>Eragrostidinae</taxon>
        <taxon>Eragrostis</taxon>
    </lineage>
</organism>
<gene>
    <name evidence="11" type="ORF">EJB05_42090</name>
</gene>
<protein>
    <recommendedName>
        <fullName evidence="2">RING-type E3 ubiquitin transferase</fullName>
        <ecNumber evidence="2">2.3.2.27</ecNumber>
    </recommendedName>
</protein>
<keyword evidence="9" id="KW-1133">Transmembrane helix</keyword>
<evidence type="ECO:0000256" key="2">
    <source>
        <dbReference type="ARBA" id="ARBA00012483"/>
    </source>
</evidence>
<dbReference type="PANTHER" id="PTHR14155:SF518">
    <property type="entry name" value="RING-TYPE DOMAIN-CONTAINING PROTEIN"/>
    <property type="match status" value="1"/>
</dbReference>
<evidence type="ECO:0000259" key="10">
    <source>
        <dbReference type="PROSITE" id="PS50089"/>
    </source>
</evidence>
<name>A0A5J9TBJ4_9POAL</name>
<comment type="catalytic activity">
    <reaction evidence="1">
        <text>S-ubiquitinyl-[E2 ubiquitin-conjugating enzyme]-L-cysteine + [acceptor protein]-L-lysine = [E2 ubiquitin-conjugating enzyme]-L-cysteine + N(6)-ubiquitinyl-[acceptor protein]-L-lysine.</text>
        <dbReference type="EC" id="2.3.2.27"/>
    </reaction>
</comment>
<feature type="transmembrane region" description="Helical" evidence="9">
    <location>
        <begin position="45"/>
        <end position="67"/>
    </location>
</feature>
<dbReference type="SUPFAM" id="SSF57850">
    <property type="entry name" value="RING/U-box"/>
    <property type="match status" value="1"/>
</dbReference>
<keyword evidence="5" id="KW-0862">Zinc</keyword>
<dbReference type="InterPro" id="IPR053238">
    <property type="entry name" value="RING-H2_zinc_finger"/>
</dbReference>
<dbReference type="CDD" id="cd16461">
    <property type="entry name" value="RING-H2_EL5-like"/>
    <property type="match status" value="1"/>
</dbReference>